<comment type="caution">
    <text evidence="1">The sequence shown here is derived from an EMBL/GenBank/DDBJ whole genome shotgun (WGS) entry which is preliminary data.</text>
</comment>
<proteinExistence type="predicted"/>
<evidence type="ECO:0000313" key="2">
    <source>
        <dbReference type="Proteomes" id="UP000319804"/>
    </source>
</evidence>
<dbReference type="RefSeq" id="WP_141381139.1">
    <property type="nucleotide sequence ID" value="NZ_BJNA01000050.1"/>
</dbReference>
<accession>A0A4Y3URF2</accession>
<dbReference type="Proteomes" id="UP000319804">
    <property type="component" value="Unassembled WGS sequence"/>
</dbReference>
<sequence length="86" mass="9700">MVQIEFRERIVGSAVRRVIGTLTVIVELNTYTVSGSLPLEDLPILDRAMPGGRLWLHDDPSRWARKCHRLFRGGYVVAVRVNLSGL</sequence>
<dbReference type="AlphaFoldDB" id="A0A4Y3URF2"/>
<keyword evidence="2" id="KW-1185">Reference proteome</keyword>
<evidence type="ECO:0000313" key="1">
    <source>
        <dbReference type="EMBL" id="TQM98093.1"/>
    </source>
</evidence>
<reference evidence="1 2" key="1">
    <citation type="submission" date="2019-06" db="EMBL/GenBank/DDBJ databases">
        <title>Sequencing the genomes of 1000 actinobacteria strains.</title>
        <authorList>
            <person name="Klenk H.-P."/>
        </authorList>
    </citation>
    <scope>NUCLEOTIDE SEQUENCE [LARGE SCALE GENOMIC DNA]</scope>
    <source>
        <strain evidence="1 2">DSM 20427</strain>
    </source>
</reference>
<dbReference type="OrthoDB" id="9964340at2"/>
<name>A0A4Y3URF2_9MICO</name>
<protein>
    <submittedName>
        <fullName evidence="1">Uncharacterized protein</fullName>
    </submittedName>
</protein>
<organism evidence="1 2">
    <name type="scientific">Microbacterium lacticum</name>
    <dbReference type="NCBI Taxonomy" id="33885"/>
    <lineage>
        <taxon>Bacteria</taxon>
        <taxon>Bacillati</taxon>
        <taxon>Actinomycetota</taxon>
        <taxon>Actinomycetes</taxon>
        <taxon>Micrococcales</taxon>
        <taxon>Microbacteriaceae</taxon>
        <taxon>Microbacterium</taxon>
    </lineage>
</organism>
<dbReference type="EMBL" id="VFPS01000003">
    <property type="protein sequence ID" value="TQM98093.1"/>
    <property type="molecule type" value="Genomic_DNA"/>
</dbReference>
<gene>
    <name evidence="1" type="ORF">FHX68_2118</name>
</gene>